<feature type="compositionally biased region" description="Low complexity" evidence="1">
    <location>
        <begin position="14"/>
        <end position="42"/>
    </location>
</feature>
<evidence type="ECO:0000259" key="3">
    <source>
        <dbReference type="Pfam" id="PF00561"/>
    </source>
</evidence>
<feature type="region of interest" description="Disordered" evidence="1">
    <location>
        <begin position="1"/>
        <end position="42"/>
    </location>
</feature>
<keyword evidence="2" id="KW-0472">Membrane</keyword>
<keyword evidence="4" id="KW-1185">Reference proteome</keyword>
<dbReference type="Gene3D" id="3.40.50.1820">
    <property type="entry name" value="alpha/beta hydrolase"/>
    <property type="match status" value="1"/>
</dbReference>
<dbReference type="InterPro" id="IPR000073">
    <property type="entry name" value="AB_hydrolase_1"/>
</dbReference>
<accession>A0A6P6WGP3</accession>
<dbReference type="Proteomes" id="UP001652660">
    <property type="component" value="Chromosome 2e"/>
</dbReference>
<dbReference type="GeneID" id="113732834"/>
<keyword evidence="2" id="KW-1133">Transmembrane helix</keyword>
<reference evidence="5" key="2">
    <citation type="submission" date="2025-08" db="UniProtKB">
        <authorList>
            <consortium name="RefSeq"/>
        </authorList>
    </citation>
    <scope>IDENTIFICATION</scope>
    <source>
        <tissue evidence="5">Leaves</tissue>
    </source>
</reference>
<dbReference type="OrthoDB" id="6431331at2759"/>
<reference evidence="4" key="1">
    <citation type="journal article" date="2025" name="Foods">
        <title>Unveiling the Microbial Signatures of Arabica Coffee Cherries: Insights into Ripeness Specific Diversity, Functional Traits, and Implications for Quality and Safety.</title>
        <authorList>
            <consortium name="RefSeq"/>
            <person name="Tenea G.N."/>
            <person name="Cifuentes V."/>
            <person name="Reyes P."/>
            <person name="Cevallos-Vallejos M."/>
        </authorList>
    </citation>
    <scope>NUCLEOTIDE SEQUENCE [LARGE SCALE GENOMIC DNA]</scope>
</reference>
<dbReference type="GO" id="GO:0016787">
    <property type="term" value="F:hydrolase activity"/>
    <property type="evidence" value="ECO:0007669"/>
    <property type="project" value="UniProtKB-ARBA"/>
</dbReference>
<organism evidence="4 5">
    <name type="scientific">Coffea arabica</name>
    <name type="common">Arabian coffee</name>
    <dbReference type="NCBI Taxonomy" id="13443"/>
    <lineage>
        <taxon>Eukaryota</taxon>
        <taxon>Viridiplantae</taxon>
        <taxon>Streptophyta</taxon>
        <taxon>Embryophyta</taxon>
        <taxon>Tracheophyta</taxon>
        <taxon>Spermatophyta</taxon>
        <taxon>Magnoliopsida</taxon>
        <taxon>eudicotyledons</taxon>
        <taxon>Gunneridae</taxon>
        <taxon>Pentapetalae</taxon>
        <taxon>asterids</taxon>
        <taxon>lamiids</taxon>
        <taxon>Gentianales</taxon>
        <taxon>Rubiaceae</taxon>
        <taxon>Ixoroideae</taxon>
        <taxon>Gardenieae complex</taxon>
        <taxon>Bertiereae - Coffeeae clade</taxon>
        <taxon>Coffeeae</taxon>
        <taxon>Coffea</taxon>
    </lineage>
</organism>
<evidence type="ECO:0000313" key="4">
    <source>
        <dbReference type="Proteomes" id="UP001652660"/>
    </source>
</evidence>
<feature type="compositionally biased region" description="Basic residues" evidence="1">
    <location>
        <begin position="453"/>
        <end position="463"/>
    </location>
</feature>
<feature type="transmembrane region" description="Helical" evidence="2">
    <location>
        <begin position="50"/>
        <end position="71"/>
    </location>
</feature>
<feature type="region of interest" description="Disordered" evidence="1">
    <location>
        <begin position="449"/>
        <end position="473"/>
    </location>
</feature>
<keyword evidence="2" id="KW-0812">Transmembrane</keyword>
<sequence>MAILTEEPDPPKPSTQTTPKPLSKSKAKTTTSSPPSSSSSSTNYTNPYQFWFYFTLTVSLVTLFFISLPSFSTQDPKTWFLNLPPNLRQHYSKGRIFKVQLTPNHPQVEAFSIQDGPFSSDHRVLIVHGFGCSSFAFQGIVKSLGLKGVHAIAIDLPGSGFSDKSVVVVEENVGGSGGVLRGFWEVYGQIKEKGLFWGFDQLIEKGYVDYEENDIRVSKRVVVKAIELGDEEMGRVLSQVIDAMGLAPVDLFLHDSALGLSANWILENARLVRSVTLLDSVPSRTALPSWALELPVVREAVLGVGLVFQSVLGKYCLKSVGKAEAEAHRILLKGRNGRRSAVGMVKRVNHSLDLSEWSGLNEVKDLPMRVIWSSGSSKEWSEEGSRVADALSQATFVSHSGGAWPQEHVSEEIAESIYEFISALPKSTRQSEEEPIPEHIQMMLDDAKSNDHHNHHHHHHHGHDGHDHGHGHAHAGYSDAYGLGHGWAV</sequence>
<proteinExistence type="predicted"/>
<dbReference type="ESTHER" id="cofar-a0a6p6wgp3">
    <property type="family name" value="Auxin-response-4"/>
</dbReference>
<feature type="domain" description="AB hydrolase-1" evidence="3">
    <location>
        <begin position="124"/>
        <end position="289"/>
    </location>
</feature>
<protein>
    <submittedName>
        <fullName evidence="5">Protein AUXIN RESPONSE 4</fullName>
    </submittedName>
</protein>
<dbReference type="AlphaFoldDB" id="A0A6P6WGP3"/>
<name>A0A6P6WGP3_COFAR</name>
<dbReference type="InterPro" id="IPR029058">
    <property type="entry name" value="AB_hydrolase_fold"/>
</dbReference>
<evidence type="ECO:0000256" key="2">
    <source>
        <dbReference type="SAM" id="Phobius"/>
    </source>
</evidence>
<evidence type="ECO:0000256" key="1">
    <source>
        <dbReference type="SAM" id="MobiDB-lite"/>
    </source>
</evidence>
<evidence type="ECO:0000313" key="5">
    <source>
        <dbReference type="RefSeq" id="XP_027114624.1"/>
    </source>
</evidence>
<dbReference type="SUPFAM" id="SSF53474">
    <property type="entry name" value="alpha/beta-Hydrolases"/>
    <property type="match status" value="1"/>
</dbReference>
<gene>
    <name evidence="5" type="primary">LOC113732834</name>
</gene>
<dbReference type="Pfam" id="PF00561">
    <property type="entry name" value="Abhydrolase_1"/>
    <property type="match status" value="1"/>
</dbReference>
<dbReference type="RefSeq" id="XP_027114624.1">
    <property type="nucleotide sequence ID" value="XM_027258823.2"/>
</dbReference>